<keyword evidence="1" id="KW-0175">Coiled coil</keyword>
<comment type="caution">
    <text evidence="3">The sequence shown here is derived from an EMBL/GenBank/DDBJ whole genome shotgun (WGS) entry which is preliminary data.</text>
</comment>
<sequence length="99" mass="11412">KFIQQNAKEKKLRQNNSQATNINEIESDNDLQDIKNKFQVKSSGIISLNEIDKESISNIELEEKRIALLERKVKLKKELAKANAIELQNRQLKKNLGLP</sequence>
<keyword evidence="4" id="KW-1185">Reference proteome</keyword>
<feature type="region of interest" description="Disordered" evidence="2">
    <location>
        <begin position="1"/>
        <end position="21"/>
    </location>
</feature>
<dbReference type="AlphaFoldDB" id="A0A9N9NYA6"/>
<feature type="non-terminal residue" evidence="3">
    <location>
        <position position="1"/>
    </location>
</feature>
<reference evidence="3" key="1">
    <citation type="submission" date="2021-06" db="EMBL/GenBank/DDBJ databases">
        <authorList>
            <person name="Kallberg Y."/>
            <person name="Tangrot J."/>
            <person name="Rosling A."/>
        </authorList>
    </citation>
    <scope>NUCLEOTIDE SEQUENCE</scope>
    <source>
        <strain evidence="3">MA453B</strain>
    </source>
</reference>
<evidence type="ECO:0000313" key="3">
    <source>
        <dbReference type="EMBL" id="CAG8784898.1"/>
    </source>
</evidence>
<protein>
    <submittedName>
        <fullName evidence="3">24260_t:CDS:1</fullName>
    </submittedName>
</protein>
<organism evidence="3 4">
    <name type="scientific">Dentiscutata erythropus</name>
    <dbReference type="NCBI Taxonomy" id="1348616"/>
    <lineage>
        <taxon>Eukaryota</taxon>
        <taxon>Fungi</taxon>
        <taxon>Fungi incertae sedis</taxon>
        <taxon>Mucoromycota</taxon>
        <taxon>Glomeromycotina</taxon>
        <taxon>Glomeromycetes</taxon>
        <taxon>Diversisporales</taxon>
        <taxon>Gigasporaceae</taxon>
        <taxon>Dentiscutata</taxon>
    </lineage>
</organism>
<dbReference type="EMBL" id="CAJVPY010023359">
    <property type="protein sequence ID" value="CAG8784898.1"/>
    <property type="molecule type" value="Genomic_DNA"/>
</dbReference>
<proteinExistence type="predicted"/>
<evidence type="ECO:0000256" key="2">
    <source>
        <dbReference type="SAM" id="MobiDB-lite"/>
    </source>
</evidence>
<dbReference type="OrthoDB" id="2377114at2759"/>
<gene>
    <name evidence="3" type="ORF">DERYTH_LOCUS20191</name>
</gene>
<name>A0A9N9NYA6_9GLOM</name>
<evidence type="ECO:0000256" key="1">
    <source>
        <dbReference type="SAM" id="Coils"/>
    </source>
</evidence>
<dbReference type="Proteomes" id="UP000789405">
    <property type="component" value="Unassembled WGS sequence"/>
</dbReference>
<feature type="coiled-coil region" evidence="1">
    <location>
        <begin position="58"/>
        <end position="95"/>
    </location>
</feature>
<accession>A0A9N9NYA6</accession>
<evidence type="ECO:0000313" key="4">
    <source>
        <dbReference type="Proteomes" id="UP000789405"/>
    </source>
</evidence>